<evidence type="ECO:0000313" key="13">
    <source>
        <dbReference type="EMBL" id="EEB07378.1"/>
    </source>
</evidence>
<keyword evidence="15" id="KW-1185">Reference proteome</keyword>
<evidence type="ECO:0000256" key="8">
    <source>
        <dbReference type="ARBA" id="ARBA00047899"/>
    </source>
</evidence>
<dbReference type="GO" id="GO:0035556">
    <property type="term" value="P:intracellular signal transduction"/>
    <property type="evidence" value="ECO:0000318"/>
    <property type="project" value="GO_Central"/>
</dbReference>
<evidence type="ECO:0000259" key="12">
    <source>
        <dbReference type="PROSITE" id="PS50011"/>
    </source>
</evidence>
<dbReference type="SUPFAM" id="SSF50729">
    <property type="entry name" value="PH domain-like"/>
    <property type="match status" value="1"/>
</dbReference>
<dbReference type="InterPro" id="IPR017441">
    <property type="entry name" value="Protein_kinase_ATP_BS"/>
</dbReference>
<keyword evidence="5 10" id="KW-0547">Nucleotide-binding</keyword>
<dbReference type="Pfam" id="PF00069">
    <property type="entry name" value="Pkinase"/>
    <property type="match status" value="1"/>
</dbReference>
<dbReference type="Gene3D" id="3.30.200.20">
    <property type="entry name" value="Phosphorylase Kinase, domain 1"/>
    <property type="match status" value="1"/>
</dbReference>
<organism evidence="13 15">
    <name type="scientific">Schizosaccharomyces japonicus (strain yFS275 / FY16936)</name>
    <name type="common">Fission yeast</name>
    <dbReference type="NCBI Taxonomy" id="402676"/>
    <lineage>
        <taxon>Eukaryota</taxon>
        <taxon>Fungi</taxon>
        <taxon>Dikarya</taxon>
        <taxon>Ascomycota</taxon>
        <taxon>Taphrinomycotina</taxon>
        <taxon>Schizosaccharomycetes</taxon>
        <taxon>Schizosaccharomycetales</taxon>
        <taxon>Schizosaccharomycetaceae</taxon>
        <taxon>Schizosaccharomyces</taxon>
    </lineage>
</organism>
<feature type="domain" description="Protein kinase" evidence="12">
    <location>
        <begin position="107"/>
        <end position="370"/>
    </location>
</feature>
<dbReference type="EC" id="2.7.11.1" evidence="2"/>
<protein>
    <recommendedName>
        <fullName evidence="2">non-specific serine/threonine protein kinase</fullName>
        <ecNumber evidence="2">2.7.11.1</ecNumber>
    </recommendedName>
</protein>
<evidence type="ECO:0000256" key="9">
    <source>
        <dbReference type="ARBA" id="ARBA00048679"/>
    </source>
</evidence>
<gene>
    <name evidence="14" type="primary">ksg1</name>
    <name evidence="13" type="ORF">SJAG_02468</name>
</gene>
<dbReference type="InterPro" id="IPR008271">
    <property type="entry name" value="Ser/Thr_kinase_AS"/>
</dbReference>
<proteinExistence type="inferred from homology"/>
<evidence type="ECO:0000256" key="6">
    <source>
        <dbReference type="ARBA" id="ARBA00022777"/>
    </source>
</evidence>
<evidence type="ECO:0000256" key="5">
    <source>
        <dbReference type="ARBA" id="ARBA00022741"/>
    </source>
</evidence>
<dbReference type="CDD" id="cd05581">
    <property type="entry name" value="STKc_PDK1"/>
    <property type="match status" value="1"/>
</dbReference>
<dbReference type="Gene3D" id="1.10.510.10">
    <property type="entry name" value="Transferase(Phosphotransferase) domain 1"/>
    <property type="match status" value="1"/>
</dbReference>
<dbReference type="PROSITE" id="PS00108">
    <property type="entry name" value="PROTEIN_KINASE_ST"/>
    <property type="match status" value="1"/>
</dbReference>
<evidence type="ECO:0000313" key="14">
    <source>
        <dbReference type="JaponicusDB" id="SJAG_02468"/>
    </source>
</evidence>
<dbReference type="GO" id="GO:0071852">
    <property type="term" value="P:fungal-type cell wall organization or biogenesis"/>
    <property type="evidence" value="ECO:0007669"/>
    <property type="project" value="EnsemblFungi"/>
</dbReference>
<dbReference type="OrthoDB" id="347657at2759"/>
<feature type="compositionally biased region" description="Polar residues" evidence="11">
    <location>
        <begin position="43"/>
        <end position="60"/>
    </location>
</feature>
<dbReference type="HOGENOM" id="CLU_000288_63_9_1"/>
<evidence type="ECO:0000256" key="11">
    <source>
        <dbReference type="SAM" id="MobiDB-lite"/>
    </source>
</evidence>
<evidence type="ECO:0000256" key="3">
    <source>
        <dbReference type="ARBA" id="ARBA00022527"/>
    </source>
</evidence>
<evidence type="ECO:0000256" key="10">
    <source>
        <dbReference type="PROSITE-ProRule" id="PRU10141"/>
    </source>
</evidence>
<dbReference type="InterPro" id="IPR000719">
    <property type="entry name" value="Prot_kinase_dom"/>
</dbReference>
<comment type="catalytic activity">
    <reaction evidence="9">
        <text>L-seryl-[protein] + ATP = O-phospho-L-seryl-[protein] + ADP + H(+)</text>
        <dbReference type="Rhea" id="RHEA:17989"/>
        <dbReference type="Rhea" id="RHEA-COMP:9863"/>
        <dbReference type="Rhea" id="RHEA-COMP:11604"/>
        <dbReference type="ChEBI" id="CHEBI:15378"/>
        <dbReference type="ChEBI" id="CHEBI:29999"/>
        <dbReference type="ChEBI" id="CHEBI:30616"/>
        <dbReference type="ChEBI" id="CHEBI:83421"/>
        <dbReference type="ChEBI" id="CHEBI:456216"/>
        <dbReference type="EC" id="2.7.11.1"/>
    </reaction>
</comment>
<dbReference type="PROSITE" id="PS50011">
    <property type="entry name" value="PROTEIN_KINASE_DOM"/>
    <property type="match status" value="1"/>
</dbReference>
<dbReference type="InterPro" id="IPR033931">
    <property type="entry name" value="PDK1-typ_PH"/>
</dbReference>
<keyword evidence="6 13" id="KW-0418">Kinase</keyword>
<keyword evidence="3" id="KW-0723">Serine/threonine-protein kinase</keyword>
<dbReference type="STRING" id="402676.B6K2J7"/>
<accession>B6K2J7</accession>
<dbReference type="Gene3D" id="2.30.29.30">
    <property type="entry name" value="Pleckstrin-homology domain (PH domain)/Phosphotyrosine-binding domain (PTB)"/>
    <property type="match status" value="1"/>
</dbReference>
<dbReference type="FunFam" id="1.10.510.10:FF:000534">
    <property type="entry name" value="Serine/threonine-protein kinase PKH2"/>
    <property type="match status" value="1"/>
</dbReference>
<dbReference type="Pfam" id="PF14593">
    <property type="entry name" value="PH_3"/>
    <property type="match status" value="1"/>
</dbReference>
<comment type="similarity">
    <text evidence="1">Belongs to the protein kinase superfamily. AGC Ser/Thr protein kinase family. PDPK1 subfamily.</text>
</comment>
<dbReference type="InterPro" id="IPR011993">
    <property type="entry name" value="PH-like_dom_sf"/>
</dbReference>
<evidence type="ECO:0000256" key="7">
    <source>
        <dbReference type="ARBA" id="ARBA00022840"/>
    </source>
</evidence>
<dbReference type="Proteomes" id="UP000001744">
    <property type="component" value="Unassembled WGS sequence"/>
</dbReference>
<keyword evidence="4" id="KW-0808">Transferase</keyword>
<dbReference type="eggNOG" id="KOG0592">
    <property type="taxonomic scope" value="Eukaryota"/>
</dbReference>
<reference evidence="13 15" key="1">
    <citation type="journal article" date="2011" name="Science">
        <title>Comparative functional genomics of the fission yeasts.</title>
        <authorList>
            <person name="Rhind N."/>
            <person name="Chen Z."/>
            <person name="Yassour M."/>
            <person name="Thompson D.A."/>
            <person name="Haas B.J."/>
            <person name="Habib N."/>
            <person name="Wapinski I."/>
            <person name="Roy S."/>
            <person name="Lin M.F."/>
            <person name="Heiman D.I."/>
            <person name="Young S.K."/>
            <person name="Furuya K."/>
            <person name="Guo Y."/>
            <person name="Pidoux A."/>
            <person name="Chen H.M."/>
            <person name="Robbertse B."/>
            <person name="Goldberg J.M."/>
            <person name="Aoki K."/>
            <person name="Bayne E.H."/>
            <person name="Berlin A.M."/>
            <person name="Desjardins C.A."/>
            <person name="Dobbs E."/>
            <person name="Dukaj L."/>
            <person name="Fan L."/>
            <person name="FitzGerald M.G."/>
            <person name="French C."/>
            <person name="Gujja S."/>
            <person name="Hansen K."/>
            <person name="Keifenheim D."/>
            <person name="Levin J.Z."/>
            <person name="Mosher R.A."/>
            <person name="Mueller C.A."/>
            <person name="Pfiffner J."/>
            <person name="Priest M."/>
            <person name="Russ C."/>
            <person name="Smialowska A."/>
            <person name="Swoboda P."/>
            <person name="Sykes S.M."/>
            <person name="Vaughn M."/>
            <person name="Vengrova S."/>
            <person name="Yoder R."/>
            <person name="Zeng Q."/>
            <person name="Allshire R."/>
            <person name="Baulcombe D."/>
            <person name="Birren B.W."/>
            <person name="Brown W."/>
            <person name="Ekwall K."/>
            <person name="Kellis M."/>
            <person name="Leatherwood J."/>
            <person name="Levin H."/>
            <person name="Margalit H."/>
            <person name="Martienssen R."/>
            <person name="Nieduszynski C.A."/>
            <person name="Spatafora J.W."/>
            <person name="Friedman N."/>
            <person name="Dalgaard J.Z."/>
            <person name="Baumann P."/>
            <person name="Niki H."/>
            <person name="Regev A."/>
            <person name="Nusbaum C."/>
        </authorList>
    </citation>
    <scope>NUCLEOTIDE SEQUENCE [LARGE SCALE GENOMIC DNA]</scope>
    <source>
        <strain evidence="15">yFS275 / FY16936</strain>
    </source>
</reference>
<sequence>MSKTHGSGIFSNDVSLDYVHKNDLKKEDTVTATESPKSPVLANDSSAHTVEVNSPSTPQVMISPAETTVKGPDFVRTPPSTHANPETPTAAAPDRPQQSLKKGVKDFKFGEILGEGSYSTVVTATDIVTHREYAIKIVDKRHVIKENKVKYVNIEKDALHRLSHHPGIIRLYFTFQDEYRLYFVLSLASNGELSDYIRKFTEPCAQFYAAQLLDVIDYIHENNIIHRDLKPENILLDENMRIKVIDFGSAKLNVVDTPIKADSEDGASKPDARKSFVGTAEYVSPEVLLDKYVCRASDIWAFGCILYQMFVGRPPFRAANEYQVFQNILHLRYEIPDDVPPSAAELIREILLLDPKERLTINEIREHPFFEGVTFGKPLWEVTPPRLKPSLYINLPNDNPALDPSTMLKPSDTPVEPSFNRENASPLSLTLSSNFASMSSLQLAEKSQNAAELAEFNNEWSVILQPGEAVCRAGIVNVLPLAGSSETEVHRFFSKIFRKRRRRLLLITTLGRCLFVSKNSDGEKSIKEEIPIQSVGLRIKPVPNSPNRWTVETPTKTWSLADPHCLASDWIECLTNASMISTAHANGSVSSFSRSVAR</sequence>
<dbReference type="PANTHER" id="PTHR24356:SF163">
    <property type="entry name" value="3-PHOSPHOINOSITIDE-DEPENDENT PROTEIN KINASE 1-RELATED"/>
    <property type="match status" value="1"/>
</dbReference>
<dbReference type="JaponicusDB" id="SJAG_02468">
    <property type="gene designation" value="ksg1"/>
</dbReference>
<feature type="binding site" evidence="10">
    <location>
        <position position="136"/>
    </location>
    <ligand>
        <name>ATP</name>
        <dbReference type="ChEBI" id="CHEBI:30616"/>
    </ligand>
</feature>
<dbReference type="SMART" id="SM00220">
    <property type="entry name" value="S_TKc"/>
    <property type="match status" value="1"/>
</dbReference>
<evidence type="ECO:0000256" key="4">
    <source>
        <dbReference type="ARBA" id="ARBA00022679"/>
    </source>
</evidence>
<dbReference type="AlphaFoldDB" id="B6K2J7"/>
<dbReference type="InterPro" id="IPR039046">
    <property type="entry name" value="PDPK1"/>
</dbReference>
<dbReference type="VEuPathDB" id="FungiDB:SJAG_02468"/>
<dbReference type="GO" id="GO:0005524">
    <property type="term" value="F:ATP binding"/>
    <property type="evidence" value="ECO:0007669"/>
    <property type="project" value="UniProtKB-UniRule"/>
</dbReference>
<dbReference type="SUPFAM" id="SSF56112">
    <property type="entry name" value="Protein kinase-like (PK-like)"/>
    <property type="match status" value="1"/>
</dbReference>
<keyword evidence="7 10" id="KW-0067">ATP-binding</keyword>
<dbReference type="GO" id="GO:0004674">
    <property type="term" value="F:protein serine/threonine kinase activity"/>
    <property type="evidence" value="ECO:0000318"/>
    <property type="project" value="GO_Central"/>
</dbReference>
<dbReference type="GeneID" id="7049215"/>
<feature type="region of interest" description="Disordered" evidence="11">
    <location>
        <begin position="27"/>
        <end position="98"/>
    </location>
</feature>
<dbReference type="FunFam" id="3.30.200.20:FF:000128">
    <property type="entry name" value="Serine/threonine-protein kinase ksg1"/>
    <property type="match status" value="1"/>
</dbReference>
<evidence type="ECO:0000256" key="2">
    <source>
        <dbReference type="ARBA" id="ARBA00012513"/>
    </source>
</evidence>
<dbReference type="PROSITE" id="PS00107">
    <property type="entry name" value="PROTEIN_KINASE_ATP"/>
    <property type="match status" value="1"/>
</dbReference>
<feature type="compositionally biased region" description="Polar residues" evidence="11">
    <location>
        <begin position="78"/>
        <end position="87"/>
    </location>
</feature>
<evidence type="ECO:0000256" key="1">
    <source>
        <dbReference type="ARBA" id="ARBA00010006"/>
    </source>
</evidence>
<name>B6K2J7_SCHJY</name>
<dbReference type="InterPro" id="IPR050236">
    <property type="entry name" value="Ser_Thr_kinase_AGC"/>
</dbReference>
<comment type="catalytic activity">
    <reaction evidence="8">
        <text>L-threonyl-[protein] + ATP = O-phospho-L-threonyl-[protein] + ADP + H(+)</text>
        <dbReference type="Rhea" id="RHEA:46608"/>
        <dbReference type="Rhea" id="RHEA-COMP:11060"/>
        <dbReference type="Rhea" id="RHEA-COMP:11605"/>
        <dbReference type="ChEBI" id="CHEBI:15378"/>
        <dbReference type="ChEBI" id="CHEBI:30013"/>
        <dbReference type="ChEBI" id="CHEBI:30616"/>
        <dbReference type="ChEBI" id="CHEBI:61977"/>
        <dbReference type="ChEBI" id="CHEBI:456216"/>
        <dbReference type="EC" id="2.7.11.1"/>
    </reaction>
</comment>
<dbReference type="GO" id="GO:0005547">
    <property type="term" value="F:phosphatidylinositol-3,4,5-trisphosphate binding"/>
    <property type="evidence" value="ECO:0007669"/>
    <property type="project" value="EnsemblFungi"/>
</dbReference>
<dbReference type="EMBL" id="KE651166">
    <property type="protein sequence ID" value="EEB07378.1"/>
    <property type="molecule type" value="Genomic_DNA"/>
</dbReference>
<dbReference type="OMA" id="NEYLVFQ"/>
<dbReference type="InterPro" id="IPR011009">
    <property type="entry name" value="Kinase-like_dom_sf"/>
</dbReference>
<dbReference type="PANTHER" id="PTHR24356">
    <property type="entry name" value="SERINE/THREONINE-PROTEIN KINASE"/>
    <property type="match status" value="1"/>
</dbReference>
<dbReference type="RefSeq" id="XP_002173671.1">
    <property type="nucleotide sequence ID" value="XM_002173635.1"/>
</dbReference>
<evidence type="ECO:0000313" key="15">
    <source>
        <dbReference type="Proteomes" id="UP000001744"/>
    </source>
</evidence>